<dbReference type="EMBL" id="CXSU01000005">
    <property type="protein sequence ID" value="CTQ48868.1"/>
    <property type="molecule type" value="Genomic_DNA"/>
</dbReference>
<accession>A0A0M6YEW0</accession>
<proteinExistence type="predicted"/>
<evidence type="ECO:0000256" key="1">
    <source>
        <dbReference type="SAM" id="Phobius"/>
    </source>
</evidence>
<dbReference type="RefSeq" id="WP_187298094.1">
    <property type="nucleotide sequence ID" value="NZ_CXSU01000005.1"/>
</dbReference>
<feature type="transmembrane region" description="Helical" evidence="1">
    <location>
        <begin position="28"/>
        <end position="50"/>
    </location>
</feature>
<reference evidence="2 3" key="1">
    <citation type="submission" date="2015-07" db="EMBL/GenBank/DDBJ databases">
        <authorList>
            <person name="Noorani M."/>
        </authorList>
    </citation>
    <scope>NUCLEOTIDE SEQUENCE [LARGE SCALE GENOMIC DNA]</scope>
    <source>
        <strain evidence="2 3">CECT 7802</strain>
    </source>
</reference>
<keyword evidence="1" id="KW-0472">Membrane</keyword>
<keyword evidence="1" id="KW-1133">Transmembrane helix</keyword>
<dbReference type="AlphaFoldDB" id="A0A0M6YEW0"/>
<evidence type="ECO:0000313" key="2">
    <source>
        <dbReference type="EMBL" id="CTQ48868.1"/>
    </source>
</evidence>
<name>A0A0M6YEW0_9RHOB</name>
<protein>
    <recommendedName>
        <fullName evidence="4">Apolipoprotein acyltransferase</fullName>
    </recommendedName>
</protein>
<gene>
    <name evidence="2" type="ORF">JDO7802_00876</name>
</gene>
<dbReference type="Proteomes" id="UP000049222">
    <property type="component" value="Unassembled WGS sequence"/>
</dbReference>
<dbReference type="STRING" id="420998.JDO7802_00876"/>
<keyword evidence="3" id="KW-1185">Reference proteome</keyword>
<organism evidence="2 3">
    <name type="scientific">Jannaschia donghaensis</name>
    <dbReference type="NCBI Taxonomy" id="420998"/>
    <lineage>
        <taxon>Bacteria</taxon>
        <taxon>Pseudomonadati</taxon>
        <taxon>Pseudomonadota</taxon>
        <taxon>Alphaproteobacteria</taxon>
        <taxon>Rhodobacterales</taxon>
        <taxon>Roseobacteraceae</taxon>
        <taxon>Jannaschia</taxon>
    </lineage>
</organism>
<evidence type="ECO:0000313" key="3">
    <source>
        <dbReference type="Proteomes" id="UP000049222"/>
    </source>
</evidence>
<evidence type="ECO:0008006" key="4">
    <source>
        <dbReference type="Google" id="ProtNLM"/>
    </source>
</evidence>
<keyword evidence="1" id="KW-0812">Transmembrane</keyword>
<sequence>MLPLLTAIAGAALGALVAVRRKGNGFDIAQYAAVWAVIGFIIGIIGIIVLTRI</sequence>